<feature type="region of interest" description="Disordered" evidence="4">
    <location>
        <begin position="195"/>
        <end position="214"/>
    </location>
</feature>
<dbReference type="PROSITE" id="PS51471">
    <property type="entry name" value="FE2OG_OXY"/>
    <property type="match status" value="1"/>
</dbReference>
<dbReference type="Pfam" id="PF03171">
    <property type="entry name" value="2OG-FeII_Oxy"/>
    <property type="match status" value="1"/>
</dbReference>
<dbReference type="InterPro" id="IPR005123">
    <property type="entry name" value="Oxoglu/Fe-dep_dioxygenase_dom"/>
</dbReference>
<name>A0ABR2LJI6_9ASPA</name>
<keyword evidence="2 3" id="KW-0408">Iron</keyword>
<feature type="region of interest" description="Disordered" evidence="4">
    <location>
        <begin position="252"/>
        <end position="281"/>
    </location>
</feature>
<dbReference type="Gene3D" id="2.60.120.330">
    <property type="entry name" value="B-lactam Antibiotic, Isopenicillin N Synthase, Chain"/>
    <property type="match status" value="1"/>
</dbReference>
<sequence>MSSQHLLKIVPSAQRATLEEYARHTREISVKLLNAIGDSLGLEESYMEKMLDLTNGHQIVVGNRYPPIQSSEPAIGLPPHSDTPLLTLLLQHGAVDGLEVFHNGHYVPVRIMPDTLLAHAGDLLEIVSNGKYKSVLHRVMLKGESTRMSIVTALGSSIHTMISPAQKLVEIAENVAAYRSMSYLEFVEITKRNHAPPRLSGIEPSPETTRGQRDGGRALLRRWFGDHPSPAAAGGKTEQKLCFSGAVGAAFSGGTSTFPHREKSSRWVNPSPAPPPGAGRG</sequence>
<keyword evidence="7" id="KW-1185">Reference proteome</keyword>
<evidence type="ECO:0000256" key="2">
    <source>
        <dbReference type="ARBA" id="ARBA00023004"/>
    </source>
</evidence>
<keyword evidence="3" id="KW-0560">Oxidoreductase</keyword>
<protein>
    <submittedName>
        <fullName evidence="6">Protein SRG1</fullName>
    </submittedName>
</protein>
<gene>
    <name evidence="6" type="primary">SRG1</name>
    <name evidence="6" type="ORF">KSP40_PGU022094</name>
</gene>
<dbReference type="EMBL" id="JBBWWR010000019">
    <property type="protein sequence ID" value="KAK8942286.1"/>
    <property type="molecule type" value="Genomic_DNA"/>
</dbReference>
<comment type="caution">
    <text evidence="6">The sequence shown here is derived from an EMBL/GenBank/DDBJ whole genome shotgun (WGS) entry which is preliminary data.</text>
</comment>
<keyword evidence="1 3" id="KW-0479">Metal-binding</keyword>
<evidence type="ECO:0000256" key="3">
    <source>
        <dbReference type="RuleBase" id="RU003682"/>
    </source>
</evidence>
<evidence type="ECO:0000313" key="6">
    <source>
        <dbReference type="EMBL" id="KAK8942286.1"/>
    </source>
</evidence>
<reference evidence="6 7" key="1">
    <citation type="journal article" date="2022" name="Nat. Plants">
        <title>Genomes of leafy and leafless Platanthera orchids illuminate the evolution of mycoheterotrophy.</title>
        <authorList>
            <person name="Li M.H."/>
            <person name="Liu K.W."/>
            <person name="Li Z."/>
            <person name="Lu H.C."/>
            <person name="Ye Q.L."/>
            <person name="Zhang D."/>
            <person name="Wang J.Y."/>
            <person name="Li Y.F."/>
            <person name="Zhong Z.M."/>
            <person name="Liu X."/>
            <person name="Yu X."/>
            <person name="Liu D.K."/>
            <person name="Tu X.D."/>
            <person name="Liu B."/>
            <person name="Hao Y."/>
            <person name="Liao X.Y."/>
            <person name="Jiang Y.T."/>
            <person name="Sun W.H."/>
            <person name="Chen J."/>
            <person name="Chen Y.Q."/>
            <person name="Ai Y."/>
            <person name="Zhai J.W."/>
            <person name="Wu S.S."/>
            <person name="Zhou Z."/>
            <person name="Hsiao Y.Y."/>
            <person name="Wu W.L."/>
            <person name="Chen Y.Y."/>
            <person name="Lin Y.F."/>
            <person name="Hsu J.L."/>
            <person name="Li C.Y."/>
            <person name="Wang Z.W."/>
            <person name="Zhao X."/>
            <person name="Zhong W.Y."/>
            <person name="Ma X.K."/>
            <person name="Ma L."/>
            <person name="Huang J."/>
            <person name="Chen G.Z."/>
            <person name="Huang M.Z."/>
            <person name="Huang L."/>
            <person name="Peng D.H."/>
            <person name="Luo Y.B."/>
            <person name="Zou S.Q."/>
            <person name="Chen S.P."/>
            <person name="Lan S."/>
            <person name="Tsai W.C."/>
            <person name="Van de Peer Y."/>
            <person name="Liu Z.J."/>
        </authorList>
    </citation>
    <scope>NUCLEOTIDE SEQUENCE [LARGE SCALE GENOMIC DNA]</scope>
    <source>
        <strain evidence="6">Lor288</strain>
    </source>
</reference>
<proteinExistence type="inferred from homology"/>
<evidence type="ECO:0000256" key="1">
    <source>
        <dbReference type="ARBA" id="ARBA00022723"/>
    </source>
</evidence>
<evidence type="ECO:0000313" key="7">
    <source>
        <dbReference type="Proteomes" id="UP001412067"/>
    </source>
</evidence>
<dbReference type="SUPFAM" id="SSF51197">
    <property type="entry name" value="Clavaminate synthase-like"/>
    <property type="match status" value="1"/>
</dbReference>
<dbReference type="InterPro" id="IPR050295">
    <property type="entry name" value="Plant_2OG-oxidoreductases"/>
</dbReference>
<dbReference type="InterPro" id="IPR044861">
    <property type="entry name" value="IPNS-like_FE2OG_OXY"/>
</dbReference>
<evidence type="ECO:0000256" key="4">
    <source>
        <dbReference type="SAM" id="MobiDB-lite"/>
    </source>
</evidence>
<dbReference type="Proteomes" id="UP001412067">
    <property type="component" value="Unassembled WGS sequence"/>
</dbReference>
<feature type="domain" description="Fe2OG dioxygenase" evidence="5">
    <location>
        <begin position="55"/>
        <end position="156"/>
    </location>
</feature>
<evidence type="ECO:0000259" key="5">
    <source>
        <dbReference type="PROSITE" id="PS51471"/>
    </source>
</evidence>
<comment type="similarity">
    <text evidence="3">Belongs to the iron/ascorbate-dependent oxidoreductase family.</text>
</comment>
<dbReference type="InterPro" id="IPR027443">
    <property type="entry name" value="IPNS-like_sf"/>
</dbReference>
<accession>A0ABR2LJI6</accession>
<dbReference type="PANTHER" id="PTHR47991">
    <property type="entry name" value="OXOGLUTARATE/IRON-DEPENDENT DIOXYGENASE"/>
    <property type="match status" value="1"/>
</dbReference>
<feature type="compositionally biased region" description="Pro residues" evidence="4">
    <location>
        <begin position="271"/>
        <end position="281"/>
    </location>
</feature>
<organism evidence="6 7">
    <name type="scientific">Platanthera guangdongensis</name>
    <dbReference type="NCBI Taxonomy" id="2320717"/>
    <lineage>
        <taxon>Eukaryota</taxon>
        <taxon>Viridiplantae</taxon>
        <taxon>Streptophyta</taxon>
        <taxon>Embryophyta</taxon>
        <taxon>Tracheophyta</taxon>
        <taxon>Spermatophyta</taxon>
        <taxon>Magnoliopsida</taxon>
        <taxon>Liliopsida</taxon>
        <taxon>Asparagales</taxon>
        <taxon>Orchidaceae</taxon>
        <taxon>Orchidoideae</taxon>
        <taxon>Orchideae</taxon>
        <taxon>Orchidinae</taxon>
        <taxon>Platanthera</taxon>
    </lineage>
</organism>